<evidence type="ECO:0000313" key="2">
    <source>
        <dbReference type="EMBL" id="OGC82723.1"/>
    </source>
</evidence>
<dbReference type="AlphaFoldDB" id="A0A1F4XNP2"/>
<evidence type="ECO:0000259" key="1">
    <source>
        <dbReference type="Pfam" id="PF01170"/>
    </source>
</evidence>
<dbReference type="Gene3D" id="3.40.50.150">
    <property type="entry name" value="Vaccinia Virus protein VP39"/>
    <property type="match status" value="1"/>
</dbReference>
<dbReference type="CDD" id="cd02440">
    <property type="entry name" value="AdoMet_MTases"/>
    <property type="match status" value="1"/>
</dbReference>
<gene>
    <name evidence="2" type="ORF">A2788_00315</name>
</gene>
<dbReference type="PANTHER" id="PTHR14911:SF13">
    <property type="entry name" value="TRNA (GUANINE(6)-N2)-METHYLTRANSFERASE THUMP3"/>
    <property type="match status" value="1"/>
</dbReference>
<accession>A0A1F4XNP2</accession>
<organism evidence="2 3">
    <name type="scientific">Candidatus Abawacabacteria bacterium RIFCSPHIGHO2_01_FULL_46_8</name>
    <dbReference type="NCBI Taxonomy" id="1817815"/>
    <lineage>
        <taxon>Bacteria</taxon>
        <taxon>Candidatus Abawacaibacteriota</taxon>
    </lineage>
</organism>
<dbReference type="GO" id="GO:0016423">
    <property type="term" value="F:tRNA (guanine) methyltransferase activity"/>
    <property type="evidence" value="ECO:0007669"/>
    <property type="project" value="TreeGrafter"/>
</dbReference>
<dbReference type="PANTHER" id="PTHR14911">
    <property type="entry name" value="THUMP DOMAIN-CONTAINING"/>
    <property type="match status" value="1"/>
</dbReference>
<comment type="caution">
    <text evidence="2">The sequence shown here is derived from an EMBL/GenBank/DDBJ whole genome shotgun (WGS) entry which is preliminary data.</text>
</comment>
<dbReference type="SUPFAM" id="SSF53335">
    <property type="entry name" value="S-adenosyl-L-methionine-dependent methyltransferases"/>
    <property type="match status" value="1"/>
</dbReference>
<dbReference type="GO" id="GO:0030488">
    <property type="term" value="P:tRNA methylation"/>
    <property type="evidence" value="ECO:0007669"/>
    <property type="project" value="TreeGrafter"/>
</dbReference>
<evidence type="ECO:0000313" key="3">
    <source>
        <dbReference type="Proteomes" id="UP000177521"/>
    </source>
</evidence>
<proteinExistence type="predicted"/>
<dbReference type="InterPro" id="IPR000241">
    <property type="entry name" value="RlmKL-like_Mtase"/>
</dbReference>
<feature type="domain" description="Ribosomal RNA large subunit methyltransferase K/L-like methyltransferase" evidence="1">
    <location>
        <begin position="189"/>
        <end position="235"/>
    </location>
</feature>
<dbReference type="InterPro" id="IPR029063">
    <property type="entry name" value="SAM-dependent_MTases_sf"/>
</dbReference>
<name>A0A1F4XNP2_9BACT</name>
<dbReference type="Pfam" id="PF01170">
    <property type="entry name" value="UPF0020"/>
    <property type="match status" value="1"/>
</dbReference>
<protein>
    <recommendedName>
        <fullName evidence="1">Ribosomal RNA large subunit methyltransferase K/L-like methyltransferase domain-containing protein</fullName>
    </recommendedName>
</protein>
<dbReference type="Proteomes" id="UP000177521">
    <property type="component" value="Unassembled WGS sequence"/>
</dbReference>
<dbReference type="EMBL" id="MEWS01000009">
    <property type="protein sequence ID" value="OGC82723.1"/>
    <property type="molecule type" value="Genomic_DNA"/>
</dbReference>
<reference evidence="2 3" key="1">
    <citation type="journal article" date="2016" name="Nat. Commun.">
        <title>Thousands of microbial genomes shed light on interconnected biogeochemical processes in an aquifer system.</title>
        <authorList>
            <person name="Anantharaman K."/>
            <person name="Brown C.T."/>
            <person name="Hug L.A."/>
            <person name="Sharon I."/>
            <person name="Castelle C.J."/>
            <person name="Probst A.J."/>
            <person name="Thomas B.C."/>
            <person name="Singh A."/>
            <person name="Wilkins M.J."/>
            <person name="Karaoz U."/>
            <person name="Brodie E.L."/>
            <person name="Williams K.H."/>
            <person name="Hubbard S.S."/>
            <person name="Banfield J.F."/>
        </authorList>
    </citation>
    <scope>NUCLEOTIDE SEQUENCE [LARGE SCALE GENOMIC DNA]</scope>
</reference>
<sequence>MAQSIFIFGRQAKIGLAELTSITGSAALKTIAQGQVALANLTIKDPQAYLNQLGGSVKLLKLIADFKDEKILLNTMFNQLPSQPAKLFFGISYLGPSSIHQRLKQIKQWGMQLKKLLKGRKQGARFVSSRDPLLSSVIVRKNKLLSEAGKELVVMANKPHEFYLGETLAVQDFAAYSARDYGRPARDPKRGSLPPKLAQIMLNLAQVKPGQTIYDPCCGQGTILQEALLKGVTAIGSDLDHVAITASETNLAWLIKQGHLSKPDYQLFKADASKNERKLPPLDAIVTEGSLGPPLRKPPSKAQAEKLLAESITLITSILSTKRPFLKPGGRVIICLPYYQTDQGWLDPAPTFQNKLTSLGFTATTAPLLYQREQQLIGRQIWSLKLTLD</sequence>